<dbReference type="Proteomes" id="UP000663866">
    <property type="component" value="Unassembled WGS sequence"/>
</dbReference>
<sequence>MTNQPVSRQPATTSDLYPYKESWQNTLFGSFKPCPRSACACFCAPCFVAQLTDRVGDHMLTCCLNPCSLMAVRTKVRATYKIEGSLIEDCCVSACCVSPCSAMQIEHELNYRGVPAKRIK</sequence>
<dbReference type="EMBL" id="CAJOBG010002879">
    <property type="protein sequence ID" value="CAF4033541.1"/>
    <property type="molecule type" value="Genomic_DNA"/>
</dbReference>
<dbReference type="EMBL" id="CAJNRE010020629">
    <property type="protein sequence ID" value="CAF2237359.1"/>
    <property type="molecule type" value="Genomic_DNA"/>
</dbReference>
<dbReference type="Proteomes" id="UP000663834">
    <property type="component" value="Unassembled WGS sequence"/>
</dbReference>
<accession>A0A816MSZ8</accession>
<dbReference type="EMBL" id="CAJNRF010001486">
    <property type="protein sequence ID" value="CAF2011570.1"/>
    <property type="molecule type" value="Genomic_DNA"/>
</dbReference>
<gene>
    <name evidence="2" type="ORF">CJN711_LOCUS1632</name>
    <name evidence="3" type="ORF">KQP761_LOCUS27967</name>
    <name evidence="6" type="ORF">MBJ925_LOCUS37183</name>
    <name evidence="8" type="ORF">OVN521_LOCUS16945</name>
    <name evidence="7" type="ORF">UXM345_LOCUS3596</name>
    <name evidence="4" type="ORF">WKI299_LOCUS5246</name>
    <name evidence="5" type="ORF">XDN619_LOCUS22268</name>
</gene>
<protein>
    <recommendedName>
        <fullName evidence="11">Cornifelin</fullName>
    </recommendedName>
</protein>
<evidence type="ECO:0000313" key="4">
    <source>
        <dbReference type="EMBL" id="CAF2011570.1"/>
    </source>
</evidence>
<evidence type="ECO:0000313" key="5">
    <source>
        <dbReference type="EMBL" id="CAF2118922.1"/>
    </source>
</evidence>
<reference evidence="4" key="1">
    <citation type="submission" date="2021-02" db="EMBL/GenBank/DDBJ databases">
        <authorList>
            <person name="Nowell W R."/>
        </authorList>
    </citation>
    <scope>NUCLEOTIDE SEQUENCE</scope>
</reference>
<evidence type="ECO:0000256" key="1">
    <source>
        <dbReference type="ARBA" id="ARBA00009024"/>
    </source>
</evidence>
<dbReference type="PANTHER" id="PTHR15907">
    <property type="entry name" value="DUF614 FAMILY PROTEIN-RELATED"/>
    <property type="match status" value="1"/>
</dbReference>
<dbReference type="Pfam" id="PF04749">
    <property type="entry name" value="PLAC8"/>
    <property type="match status" value="1"/>
</dbReference>
<dbReference type="OrthoDB" id="1045822at2759"/>
<organism evidence="4 9">
    <name type="scientific">Rotaria magnacalcarata</name>
    <dbReference type="NCBI Taxonomy" id="392030"/>
    <lineage>
        <taxon>Eukaryota</taxon>
        <taxon>Metazoa</taxon>
        <taxon>Spiralia</taxon>
        <taxon>Gnathifera</taxon>
        <taxon>Rotifera</taxon>
        <taxon>Eurotatoria</taxon>
        <taxon>Bdelloidea</taxon>
        <taxon>Philodinida</taxon>
        <taxon>Philodinidae</taxon>
        <taxon>Rotaria</taxon>
    </lineage>
</organism>
<name>A0A816MSZ8_9BILA</name>
<comment type="similarity">
    <text evidence="1">Belongs to the cornifelin family.</text>
</comment>
<evidence type="ECO:0000313" key="6">
    <source>
        <dbReference type="EMBL" id="CAF2237359.1"/>
    </source>
</evidence>
<keyword evidence="10" id="KW-1185">Reference proteome</keyword>
<dbReference type="AlphaFoldDB" id="A0A816MSZ8"/>
<evidence type="ECO:0000313" key="7">
    <source>
        <dbReference type="EMBL" id="CAF3779286.1"/>
    </source>
</evidence>
<evidence type="ECO:0000313" key="3">
    <source>
        <dbReference type="EMBL" id="CAF1640425.1"/>
    </source>
</evidence>
<evidence type="ECO:0000313" key="8">
    <source>
        <dbReference type="EMBL" id="CAF4033541.1"/>
    </source>
</evidence>
<evidence type="ECO:0000313" key="2">
    <source>
        <dbReference type="EMBL" id="CAF0986562.1"/>
    </source>
</evidence>
<comment type="caution">
    <text evidence="4">The sequence shown here is derived from an EMBL/GenBank/DDBJ whole genome shotgun (WGS) entry which is preliminary data.</text>
</comment>
<dbReference type="Proteomes" id="UP000663842">
    <property type="component" value="Unassembled WGS sequence"/>
</dbReference>
<dbReference type="EMBL" id="CAJNRG010010066">
    <property type="protein sequence ID" value="CAF2118922.1"/>
    <property type="molecule type" value="Genomic_DNA"/>
</dbReference>
<dbReference type="EMBL" id="CAJOBF010000237">
    <property type="protein sequence ID" value="CAF3779286.1"/>
    <property type="molecule type" value="Genomic_DNA"/>
</dbReference>
<dbReference type="EMBL" id="CAJNOV010000106">
    <property type="protein sequence ID" value="CAF0986562.1"/>
    <property type="molecule type" value="Genomic_DNA"/>
</dbReference>
<dbReference type="Proteomes" id="UP000663824">
    <property type="component" value="Unassembled WGS sequence"/>
</dbReference>
<evidence type="ECO:0000313" key="9">
    <source>
        <dbReference type="Proteomes" id="UP000663856"/>
    </source>
</evidence>
<dbReference type="EMBL" id="CAJNOW010015270">
    <property type="protein sequence ID" value="CAF1640425.1"/>
    <property type="molecule type" value="Genomic_DNA"/>
</dbReference>
<dbReference type="Proteomes" id="UP000663856">
    <property type="component" value="Unassembled WGS sequence"/>
</dbReference>
<dbReference type="InterPro" id="IPR006461">
    <property type="entry name" value="PLAC_motif_containing"/>
</dbReference>
<evidence type="ECO:0008006" key="11">
    <source>
        <dbReference type="Google" id="ProtNLM"/>
    </source>
</evidence>
<dbReference type="Proteomes" id="UP000663887">
    <property type="component" value="Unassembled WGS sequence"/>
</dbReference>
<evidence type="ECO:0000313" key="10">
    <source>
        <dbReference type="Proteomes" id="UP000663866"/>
    </source>
</evidence>
<proteinExistence type="inferred from homology"/>
<dbReference type="Proteomes" id="UP000663855">
    <property type="component" value="Unassembled WGS sequence"/>
</dbReference>